<dbReference type="InterPro" id="IPR030395">
    <property type="entry name" value="GP_PDE_dom"/>
</dbReference>
<accession>A0ABV8H1Y7</accession>
<evidence type="ECO:0000313" key="2">
    <source>
        <dbReference type="EMBL" id="MFC4025048.1"/>
    </source>
</evidence>
<organism evidence="2 3">
    <name type="scientific">Oceanobacillus longus</name>
    <dbReference type="NCBI Taxonomy" id="930120"/>
    <lineage>
        <taxon>Bacteria</taxon>
        <taxon>Bacillati</taxon>
        <taxon>Bacillota</taxon>
        <taxon>Bacilli</taxon>
        <taxon>Bacillales</taxon>
        <taxon>Bacillaceae</taxon>
        <taxon>Oceanobacillus</taxon>
    </lineage>
</organism>
<dbReference type="RefSeq" id="WP_379497544.1">
    <property type="nucleotide sequence ID" value="NZ_JBHSAO010000011.1"/>
</dbReference>
<dbReference type="Proteomes" id="UP001595772">
    <property type="component" value="Unassembled WGS sequence"/>
</dbReference>
<keyword evidence="3" id="KW-1185">Reference proteome</keyword>
<reference evidence="3" key="1">
    <citation type="journal article" date="2019" name="Int. J. Syst. Evol. Microbiol.">
        <title>The Global Catalogue of Microorganisms (GCM) 10K type strain sequencing project: providing services to taxonomists for standard genome sequencing and annotation.</title>
        <authorList>
            <consortium name="The Broad Institute Genomics Platform"/>
            <consortium name="The Broad Institute Genome Sequencing Center for Infectious Disease"/>
            <person name="Wu L."/>
            <person name="Ma J."/>
        </authorList>
    </citation>
    <scope>NUCLEOTIDE SEQUENCE [LARGE SCALE GENOMIC DNA]</scope>
    <source>
        <strain evidence="3">IBRC-M 10703</strain>
    </source>
</reference>
<dbReference type="EMBL" id="JBHSAO010000011">
    <property type="protein sequence ID" value="MFC4025048.1"/>
    <property type="molecule type" value="Genomic_DNA"/>
</dbReference>
<dbReference type="PANTHER" id="PTHR46211">
    <property type="entry name" value="GLYCEROPHOSPHORYL DIESTER PHOSPHODIESTERASE"/>
    <property type="match status" value="1"/>
</dbReference>
<proteinExistence type="predicted"/>
<dbReference type="CDD" id="cd08563">
    <property type="entry name" value="GDPD_TtGDE_like"/>
    <property type="match status" value="1"/>
</dbReference>
<dbReference type="PANTHER" id="PTHR46211:SF1">
    <property type="entry name" value="GLYCEROPHOSPHODIESTER PHOSPHODIESTERASE, CYTOPLASMIC"/>
    <property type="match status" value="1"/>
</dbReference>
<protein>
    <submittedName>
        <fullName evidence="2">Glycerophosphodiester phosphodiesterase</fullName>
    </submittedName>
</protein>
<dbReference type="InterPro" id="IPR017946">
    <property type="entry name" value="PLC-like_Pdiesterase_TIM-brl"/>
</dbReference>
<evidence type="ECO:0000259" key="1">
    <source>
        <dbReference type="PROSITE" id="PS51704"/>
    </source>
</evidence>
<dbReference type="PROSITE" id="PS51704">
    <property type="entry name" value="GP_PDE"/>
    <property type="match status" value="1"/>
</dbReference>
<name>A0ABV8H1Y7_9BACI</name>
<dbReference type="SUPFAM" id="SSF51695">
    <property type="entry name" value="PLC-like phosphodiesterases"/>
    <property type="match status" value="1"/>
</dbReference>
<dbReference type="Pfam" id="PF03009">
    <property type="entry name" value="GDPD"/>
    <property type="match status" value="1"/>
</dbReference>
<feature type="domain" description="GP-PDE" evidence="1">
    <location>
        <begin position="2"/>
        <end position="238"/>
    </location>
</feature>
<evidence type="ECO:0000313" key="3">
    <source>
        <dbReference type="Proteomes" id="UP001595772"/>
    </source>
</evidence>
<gene>
    <name evidence="2" type="ORF">ACFOUV_14735</name>
</gene>
<comment type="caution">
    <text evidence="2">The sequence shown here is derived from an EMBL/GenBank/DDBJ whole genome shotgun (WGS) entry which is preliminary data.</text>
</comment>
<dbReference type="Gene3D" id="3.20.20.190">
    <property type="entry name" value="Phosphatidylinositol (PI) phosphodiesterase"/>
    <property type="match status" value="1"/>
</dbReference>
<sequence length="249" mass="28430">MTQIIGHRGSAGTHPENTIASYQEAKRVGADGIEIDIQLSRDEELVVIHDATVNRTTDGKGKVNSFTVGELKKLDAGSWFDKRFANERIPTLDEVLDFLLGNDLSINIEMKNATIPYNGMEEKLLSKIQEYKLEERVIISSFNHQSIYHMRQMNPDLQYAIITLDKLFEPWNYLNLIGVSGIHPHGPKTDLEMIEKLIKRNHPIRVYTINKKGDMEKFIKAKCTAMITDYPEKAVEIRKSLNIKENISC</sequence>